<dbReference type="OrthoDB" id="6538140at2759"/>
<sequence>MHMTRKHVWFLVFLAAASAQLKADLEPEFVQSIPNITAVLGGEAELPCTVENLGSYR</sequence>
<feature type="signal peptide" evidence="1">
    <location>
        <begin position="1"/>
        <end position="19"/>
    </location>
</feature>
<name>A0A4Y2ES55_ARAVE</name>
<gene>
    <name evidence="2" type="ORF">AVEN_192747_1</name>
</gene>
<dbReference type="InterPro" id="IPR013783">
    <property type="entry name" value="Ig-like_fold"/>
</dbReference>
<organism evidence="2 3">
    <name type="scientific">Araneus ventricosus</name>
    <name type="common">Orbweaver spider</name>
    <name type="synonym">Epeira ventricosa</name>
    <dbReference type="NCBI Taxonomy" id="182803"/>
    <lineage>
        <taxon>Eukaryota</taxon>
        <taxon>Metazoa</taxon>
        <taxon>Ecdysozoa</taxon>
        <taxon>Arthropoda</taxon>
        <taxon>Chelicerata</taxon>
        <taxon>Arachnida</taxon>
        <taxon>Araneae</taxon>
        <taxon>Araneomorphae</taxon>
        <taxon>Entelegynae</taxon>
        <taxon>Araneoidea</taxon>
        <taxon>Araneidae</taxon>
        <taxon>Araneus</taxon>
    </lineage>
</organism>
<dbReference type="Proteomes" id="UP000499080">
    <property type="component" value="Unassembled WGS sequence"/>
</dbReference>
<evidence type="ECO:0000313" key="3">
    <source>
        <dbReference type="Proteomes" id="UP000499080"/>
    </source>
</evidence>
<keyword evidence="1" id="KW-0732">Signal</keyword>
<proteinExistence type="predicted"/>
<dbReference type="Gene3D" id="2.60.40.10">
    <property type="entry name" value="Immunoglobulins"/>
    <property type="match status" value="1"/>
</dbReference>
<feature type="chain" id="PRO_5021430850" description="Ig-like domain-containing protein" evidence="1">
    <location>
        <begin position="20"/>
        <end position="57"/>
    </location>
</feature>
<evidence type="ECO:0000256" key="1">
    <source>
        <dbReference type="SAM" id="SignalP"/>
    </source>
</evidence>
<reference evidence="2 3" key="1">
    <citation type="journal article" date="2019" name="Sci. Rep.">
        <title>Orb-weaving spider Araneus ventricosus genome elucidates the spidroin gene catalogue.</title>
        <authorList>
            <person name="Kono N."/>
            <person name="Nakamura H."/>
            <person name="Ohtoshi R."/>
            <person name="Moran D.A.P."/>
            <person name="Shinohara A."/>
            <person name="Yoshida Y."/>
            <person name="Fujiwara M."/>
            <person name="Mori M."/>
            <person name="Tomita M."/>
            <person name="Arakawa K."/>
        </authorList>
    </citation>
    <scope>NUCLEOTIDE SEQUENCE [LARGE SCALE GENOMIC DNA]</scope>
</reference>
<evidence type="ECO:0000313" key="2">
    <source>
        <dbReference type="EMBL" id="GBM31337.1"/>
    </source>
</evidence>
<dbReference type="AlphaFoldDB" id="A0A4Y2ES55"/>
<protein>
    <recommendedName>
        <fullName evidence="4">Ig-like domain-containing protein</fullName>
    </recommendedName>
</protein>
<dbReference type="EMBL" id="BGPR01000681">
    <property type="protein sequence ID" value="GBM31337.1"/>
    <property type="molecule type" value="Genomic_DNA"/>
</dbReference>
<keyword evidence="3" id="KW-1185">Reference proteome</keyword>
<accession>A0A4Y2ES55</accession>
<comment type="caution">
    <text evidence="2">The sequence shown here is derived from an EMBL/GenBank/DDBJ whole genome shotgun (WGS) entry which is preliminary data.</text>
</comment>
<feature type="non-terminal residue" evidence="2">
    <location>
        <position position="57"/>
    </location>
</feature>
<evidence type="ECO:0008006" key="4">
    <source>
        <dbReference type="Google" id="ProtNLM"/>
    </source>
</evidence>